<protein>
    <submittedName>
        <fullName evidence="9">L-arabinose transport system permease protein AraQ</fullName>
    </submittedName>
</protein>
<dbReference type="InterPro" id="IPR035906">
    <property type="entry name" value="MetI-like_sf"/>
</dbReference>
<sequence length="275" mass="30351">MFTKFKKSLLYLFLIILSIICLAPFAMMLVNATRSNQEIISGFTLIPGSSLLDNWNAMGKYFNIFTGLRNSLFVSVCVTLLTAYFSALTAYGFAIYKFKGSNIIFTIILVLMMVPSQLGLLGFYDLVNTMGLMDSYIPLIIPSIANPFVVFFLKQYIESVLPRTIIEAARIDGASEIRTFHKIGIPIMMPGIATISITTFIGSWNNYLVPLVLLLSPEKFTLPVMMGSLRASKDIASNMGATYLTVAVSVLPIIIAFMFLSKYIISSISAGSVKE</sequence>
<dbReference type="AlphaFoldDB" id="A0A644ZZR5"/>
<dbReference type="EMBL" id="VSSQ01010351">
    <property type="protein sequence ID" value="MPM44103.1"/>
    <property type="molecule type" value="Genomic_DNA"/>
</dbReference>
<keyword evidence="6 7" id="KW-0472">Membrane</keyword>
<keyword evidence="2" id="KW-0813">Transport</keyword>
<feature type="transmembrane region" description="Helical" evidence="7">
    <location>
        <begin position="72"/>
        <end position="96"/>
    </location>
</feature>
<evidence type="ECO:0000256" key="6">
    <source>
        <dbReference type="ARBA" id="ARBA00023136"/>
    </source>
</evidence>
<evidence type="ECO:0000256" key="7">
    <source>
        <dbReference type="SAM" id="Phobius"/>
    </source>
</evidence>
<dbReference type="GO" id="GO:0055085">
    <property type="term" value="P:transmembrane transport"/>
    <property type="evidence" value="ECO:0007669"/>
    <property type="project" value="InterPro"/>
</dbReference>
<evidence type="ECO:0000256" key="2">
    <source>
        <dbReference type="ARBA" id="ARBA00022448"/>
    </source>
</evidence>
<feature type="transmembrane region" description="Helical" evidence="7">
    <location>
        <begin position="241"/>
        <end position="265"/>
    </location>
</feature>
<evidence type="ECO:0000256" key="5">
    <source>
        <dbReference type="ARBA" id="ARBA00022989"/>
    </source>
</evidence>
<dbReference type="CDD" id="cd06261">
    <property type="entry name" value="TM_PBP2"/>
    <property type="match status" value="1"/>
</dbReference>
<evidence type="ECO:0000256" key="4">
    <source>
        <dbReference type="ARBA" id="ARBA00022692"/>
    </source>
</evidence>
<dbReference type="InterPro" id="IPR000515">
    <property type="entry name" value="MetI-like"/>
</dbReference>
<dbReference type="PROSITE" id="PS50928">
    <property type="entry name" value="ABC_TM1"/>
    <property type="match status" value="1"/>
</dbReference>
<dbReference type="GO" id="GO:0005886">
    <property type="term" value="C:plasma membrane"/>
    <property type="evidence" value="ECO:0007669"/>
    <property type="project" value="UniProtKB-SubCell"/>
</dbReference>
<evidence type="ECO:0000256" key="1">
    <source>
        <dbReference type="ARBA" id="ARBA00004651"/>
    </source>
</evidence>
<comment type="caution">
    <text evidence="9">The sequence shown here is derived from an EMBL/GenBank/DDBJ whole genome shotgun (WGS) entry which is preliminary data.</text>
</comment>
<evidence type="ECO:0000256" key="3">
    <source>
        <dbReference type="ARBA" id="ARBA00022475"/>
    </source>
</evidence>
<dbReference type="PANTHER" id="PTHR43744">
    <property type="entry name" value="ABC TRANSPORTER PERMEASE PROTEIN MG189-RELATED-RELATED"/>
    <property type="match status" value="1"/>
</dbReference>
<name>A0A644ZZR5_9ZZZZ</name>
<dbReference type="PANTHER" id="PTHR43744:SF2">
    <property type="entry name" value="ARABINOOLIGOSACCHARIDES TRANSPORT SYSTEM PERMEASE PROTEIN ARAQ"/>
    <property type="match status" value="1"/>
</dbReference>
<feature type="transmembrane region" description="Helical" evidence="7">
    <location>
        <begin position="103"/>
        <end position="124"/>
    </location>
</feature>
<keyword evidence="5 7" id="KW-1133">Transmembrane helix</keyword>
<proteinExistence type="predicted"/>
<keyword evidence="3" id="KW-1003">Cell membrane</keyword>
<dbReference type="SUPFAM" id="SSF161098">
    <property type="entry name" value="MetI-like"/>
    <property type="match status" value="1"/>
</dbReference>
<evidence type="ECO:0000313" key="9">
    <source>
        <dbReference type="EMBL" id="MPM44103.1"/>
    </source>
</evidence>
<feature type="transmembrane region" description="Helical" evidence="7">
    <location>
        <begin position="183"/>
        <end position="201"/>
    </location>
</feature>
<reference evidence="9" key="1">
    <citation type="submission" date="2019-08" db="EMBL/GenBank/DDBJ databases">
        <authorList>
            <person name="Kucharzyk K."/>
            <person name="Murdoch R.W."/>
            <person name="Higgins S."/>
            <person name="Loffler F."/>
        </authorList>
    </citation>
    <scope>NUCLEOTIDE SEQUENCE</scope>
</reference>
<organism evidence="9">
    <name type="scientific">bioreactor metagenome</name>
    <dbReference type="NCBI Taxonomy" id="1076179"/>
    <lineage>
        <taxon>unclassified sequences</taxon>
        <taxon>metagenomes</taxon>
        <taxon>ecological metagenomes</taxon>
    </lineage>
</organism>
<keyword evidence="4 7" id="KW-0812">Transmembrane</keyword>
<dbReference type="Gene3D" id="1.10.3720.10">
    <property type="entry name" value="MetI-like"/>
    <property type="match status" value="1"/>
</dbReference>
<evidence type="ECO:0000259" key="8">
    <source>
        <dbReference type="PROSITE" id="PS50928"/>
    </source>
</evidence>
<accession>A0A644ZZR5</accession>
<comment type="subcellular location">
    <subcellularLocation>
        <location evidence="1">Cell membrane</location>
        <topology evidence="1">Multi-pass membrane protein</topology>
    </subcellularLocation>
</comment>
<feature type="domain" description="ABC transmembrane type-1" evidence="8">
    <location>
        <begin position="68"/>
        <end position="260"/>
    </location>
</feature>
<feature type="transmembrane region" description="Helical" evidence="7">
    <location>
        <begin position="9"/>
        <end position="30"/>
    </location>
</feature>
<dbReference type="Pfam" id="PF00528">
    <property type="entry name" value="BPD_transp_1"/>
    <property type="match status" value="1"/>
</dbReference>
<feature type="transmembrane region" description="Helical" evidence="7">
    <location>
        <begin position="136"/>
        <end position="153"/>
    </location>
</feature>
<gene>
    <name evidence="9" type="primary">araQ_67</name>
    <name evidence="9" type="ORF">SDC9_90781</name>
</gene>